<dbReference type="RefSeq" id="WP_084416824.1">
    <property type="nucleotide sequence ID" value="NZ_CP042912.1"/>
</dbReference>
<dbReference type="GO" id="GO:0020037">
    <property type="term" value="F:heme binding"/>
    <property type="evidence" value="ECO:0007669"/>
    <property type="project" value="InterPro"/>
</dbReference>
<keyword evidence="2 4" id="KW-0479">Metal-binding</keyword>
<dbReference type="KEGG" id="mff:MFFC18_02670"/>
<dbReference type="InterPro" id="IPR050597">
    <property type="entry name" value="Cytochrome_c_Oxidase_Subunit"/>
</dbReference>
<evidence type="ECO:0000313" key="7">
    <source>
        <dbReference type="EMBL" id="QEG20419.1"/>
    </source>
</evidence>
<dbReference type="PANTHER" id="PTHR33751:SF1">
    <property type="entry name" value="CBB3-TYPE CYTOCHROME C OXIDASE SUBUNIT FIXP"/>
    <property type="match status" value="1"/>
</dbReference>
<feature type="transmembrane region" description="Helical" evidence="5">
    <location>
        <begin position="39"/>
        <end position="57"/>
    </location>
</feature>
<evidence type="ECO:0000256" key="1">
    <source>
        <dbReference type="ARBA" id="ARBA00022617"/>
    </source>
</evidence>
<dbReference type="OrthoDB" id="7933886at2"/>
<dbReference type="EMBL" id="CP042912">
    <property type="protein sequence ID" value="QEG20419.1"/>
    <property type="molecule type" value="Genomic_DNA"/>
</dbReference>
<reference evidence="7 8" key="1">
    <citation type="submission" date="2019-08" db="EMBL/GenBank/DDBJ databases">
        <title>Deep-cultivation of Planctomycetes and their phenomic and genomic characterization uncovers novel biology.</title>
        <authorList>
            <person name="Wiegand S."/>
            <person name="Jogler M."/>
            <person name="Boedeker C."/>
            <person name="Pinto D."/>
            <person name="Vollmers J."/>
            <person name="Rivas-Marin E."/>
            <person name="Kohn T."/>
            <person name="Peeters S.H."/>
            <person name="Heuer A."/>
            <person name="Rast P."/>
            <person name="Oberbeckmann S."/>
            <person name="Bunk B."/>
            <person name="Jeske O."/>
            <person name="Meyerdierks A."/>
            <person name="Storesund J.E."/>
            <person name="Kallscheuer N."/>
            <person name="Luecker S."/>
            <person name="Lage O.M."/>
            <person name="Pohl T."/>
            <person name="Merkel B.J."/>
            <person name="Hornburger P."/>
            <person name="Mueller R.-W."/>
            <person name="Bruemmer F."/>
            <person name="Labrenz M."/>
            <person name="Spormann A.M."/>
            <person name="Op den Camp H."/>
            <person name="Overmann J."/>
            <person name="Amann R."/>
            <person name="Jetten M.S.M."/>
            <person name="Mascher T."/>
            <person name="Medema M.H."/>
            <person name="Devos D.P."/>
            <person name="Kaster A.-K."/>
            <person name="Ovreas L."/>
            <person name="Rohde M."/>
            <person name="Galperin M.Y."/>
            <person name="Jogler C."/>
        </authorList>
    </citation>
    <scope>NUCLEOTIDE SEQUENCE [LARGE SCALE GENOMIC DNA]</scope>
    <source>
        <strain evidence="7 8">FC18</strain>
    </source>
</reference>
<sequence>MSTETAIESTANQNEAAEDILTDHSYDGIQEYDNPLPGWWMFLFWVSIFFSPVYYFWAHSGAEGRSIHDQYDNHMAAVFEQRFAKIGELTADRETIMFYMNEDPEWLAVGKVVYQANCVSCHGADGGGVVGPNLTDDHWKHVRNVEDIARVIEDGAANGAMPAWKTRLSHPNQIVLTAAYVASLRENPVAGKAAEGNKVEPWTK</sequence>
<evidence type="ECO:0000313" key="8">
    <source>
        <dbReference type="Proteomes" id="UP000322214"/>
    </source>
</evidence>
<dbReference type="InterPro" id="IPR036909">
    <property type="entry name" value="Cyt_c-like_dom_sf"/>
</dbReference>
<accession>A0A5B9P4H0</accession>
<evidence type="ECO:0000256" key="4">
    <source>
        <dbReference type="PROSITE-ProRule" id="PRU00433"/>
    </source>
</evidence>
<dbReference type="Gene3D" id="6.10.280.130">
    <property type="match status" value="1"/>
</dbReference>
<organism evidence="7 8">
    <name type="scientific">Mariniblastus fucicola</name>
    <dbReference type="NCBI Taxonomy" id="980251"/>
    <lineage>
        <taxon>Bacteria</taxon>
        <taxon>Pseudomonadati</taxon>
        <taxon>Planctomycetota</taxon>
        <taxon>Planctomycetia</taxon>
        <taxon>Pirellulales</taxon>
        <taxon>Pirellulaceae</taxon>
        <taxon>Mariniblastus</taxon>
    </lineage>
</organism>
<dbReference type="Proteomes" id="UP000322214">
    <property type="component" value="Chromosome"/>
</dbReference>
<dbReference type="InterPro" id="IPR032858">
    <property type="entry name" value="CcoP_N"/>
</dbReference>
<dbReference type="SUPFAM" id="SSF46626">
    <property type="entry name" value="Cytochrome c"/>
    <property type="match status" value="1"/>
</dbReference>
<proteinExistence type="predicted"/>
<evidence type="ECO:0000256" key="3">
    <source>
        <dbReference type="ARBA" id="ARBA00023004"/>
    </source>
</evidence>
<name>A0A5B9P4H0_9BACT</name>
<keyword evidence="5" id="KW-1133">Transmembrane helix</keyword>
<dbReference type="InterPro" id="IPR038414">
    <property type="entry name" value="CcoP_N_sf"/>
</dbReference>
<dbReference type="AlphaFoldDB" id="A0A5B9P4H0"/>
<dbReference type="InterPro" id="IPR009056">
    <property type="entry name" value="Cyt_c-like_dom"/>
</dbReference>
<evidence type="ECO:0000256" key="2">
    <source>
        <dbReference type="ARBA" id="ARBA00022723"/>
    </source>
</evidence>
<keyword evidence="1 4" id="KW-0349">Heme</keyword>
<dbReference type="Pfam" id="PF13442">
    <property type="entry name" value="Cytochrome_CBB3"/>
    <property type="match status" value="1"/>
</dbReference>
<dbReference type="STRING" id="980251.GCA_001642875_04564"/>
<dbReference type="Pfam" id="PF14715">
    <property type="entry name" value="FixP_N"/>
    <property type="match status" value="1"/>
</dbReference>
<dbReference type="PANTHER" id="PTHR33751">
    <property type="entry name" value="CBB3-TYPE CYTOCHROME C OXIDASE SUBUNIT FIXP"/>
    <property type="match status" value="1"/>
</dbReference>
<dbReference type="PROSITE" id="PS51007">
    <property type="entry name" value="CYTC"/>
    <property type="match status" value="1"/>
</dbReference>
<evidence type="ECO:0000259" key="6">
    <source>
        <dbReference type="PROSITE" id="PS51007"/>
    </source>
</evidence>
<keyword evidence="5" id="KW-0812">Transmembrane</keyword>
<dbReference type="GO" id="GO:0009055">
    <property type="term" value="F:electron transfer activity"/>
    <property type="evidence" value="ECO:0007669"/>
    <property type="project" value="InterPro"/>
</dbReference>
<feature type="domain" description="Cytochrome c" evidence="6">
    <location>
        <begin position="105"/>
        <end position="185"/>
    </location>
</feature>
<keyword evidence="8" id="KW-1185">Reference proteome</keyword>
<protein>
    <submittedName>
        <fullName evidence="7">Cbb3-type cytochrome c oxidase subunit CcoP</fullName>
    </submittedName>
</protein>
<evidence type="ECO:0000256" key="5">
    <source>
        <dbReference type="SAM" id="Phobius"/>
    </source>
</evidence>
<dbReference type="GO" id="GO:0046872">
    <property type="term" value="F:metal ion binding"/>
    <property type="evidence" value="ECO:0007669"/>
    <property type="project" value="UniProtKB-KW"/>
</dbReference>
<keyword evidence="3 4" id="KW-0408">Iron</keyword>
<dbReference type="Gene3D" id="1.10.760.10">
    <property type="entry name" value="Cytochrome c-like domain"/>
    <property type="match status" value="1"/>
</dbReference>
<gene>
    <name evidence="7" type="primary">ccoP</name>
    <name evidence="7" type="ORF">MFFC18_02670</name>
</gene>
<keyword evidence="5" id="KW-0472">Membrane</keyword>